<evidence type="ECO:0000313" key="1">
    <source>
        <dbReference type="EMBL" id="KAK3295308.1"/>
    </source>
</evidence>
<name>A0AAE0LRZ4_9PEZI</name>
<dbReference type="EMBL" id="JAUEPN010000004">
    <property type="protein sequence ID" value="KAK3295308.1"/>
    <property type="molecule type" value="Genomic_DNA"/>
</dbReference>
<protein>
    <submittedName>
        <fullName evidence="1">Uncharacterized protein</fullName>
    </submittedName>
</protein>
<evidence type="ECO:0000313" key="2">
    <source>
        <dbReference type="Proteomes" id="UP001278766"/>
    </source>
</evidence>
<keyword evidence="2" id="KW-1185">Reference proteome</keyword>
<dbReference type="RefSeq" id="XP_062658822.1">
    <property type="nucleotide sequence ID" value="XM_062803720.1"/>
</dbReference>
<gene>
    <name evidence="1" type="ORF">B0H64DRAFT_394961</name>
</gene>
<comment type="caution">
    <text evidence="1">The sequence shown here is derived from an EMBL/GenBank/DDBJ whole genome shotgun (WGS) entry which is preliminary data.</text>
</comment>
<dbReference type="Proteomes" id="UP001278766">
    <property type="component" value="Unassembled WGS sequence"/>
</dbReference>
<dbReference type="AlphaFoldDB" id="A0AAE0LRZ4"/>
<reference evidence="1" key="1">
    <citation type="journal article" date="2023" name="Mol. Phylogenet. Evol.">
        <title>Genome-scale phylogeny and comparative genomics of the fungal order Sordariales.</title>
        <authorList>
            <person name="Hensen N."/>
            <person name="Bonometti L."/>
            <person name="Westerberg I."/>
            <person name="Brannstrom I.O."/>
            <person name="Guillou S."/>
            <person name="Cros-Aarteil S."/>
            <person name="Calhoun S."/>
            <person name="Haridas S."/>
            <person name="Kuo A."/>
            <person name="Mondo S."/>
            <person name="Pangilinan J."/>
            <person name="Riley R."/>
            <person name="LaButti K."/>
            <person name="Andreopoulos B."/>
            <person name="Lipzen A."/>
            <person name="Chen C."/>
            <person name="Yan M."/>
            <person name="Daum C."/>
            <person name="Ng V."/>
            <person name="Clum A."/>
            <person name="Steindorff A."/>
            <person name="Ohm R.A."/>
            <person name="Martin F."/>
            <person name="Silar P."/>
            <person name="Natvig D.O."/>
            <person name="Lalanne C."/>
            <person name="Gautier V."/>
            <person name="Ament-Velasquez S.L."/>
            <person name="Kruys A."/>
            <person name="Hutchinson M.I."/>
            <person name="Powell A.J."/>
            <person name="Barry K."/>
            <person name="Miller A.N."/>
            <person name="Grigoriev I.V."/>
            <person name="Debuchy R."/>
            <person name="Gladieux P."/>
            <person name="Hiltunen Thoren M."/>
            <person name="Johannesson H."/>
        </authorList>
    </citation>
    <scope>NUCLEOTIDE SEQUENCE</scope>
    <source>
        <strain evidence="1">CBS 168.71</strain>
    </source>
</reference>
<proteinExistence type="predicted"/>
<reference evidence="1" key="2">
    <citation type="submission" date="2023-06" db="EMBL/GenBank/DDBJ databases">
        <authorList>
            <consortium name="Lawrence Berkeley National Laboratory"/>
            <person name="Haridas S."/>
            <person name="Hensen N."/>
            <person name="Bonometti L."/>
            <person name="Westerberg I."/>
            <person name="Brannstrom I.O."/>
            <person name="Guillou S."/>
            <person name="Cros-Aarteil S."/>
            <person name="Calhoun S."/>
            <person name="Kuo A."/>
            <person name="Mondo S."/>
            <person name="Pangilinan J."/>
            <person name="Riley R."/>
            <person name="Labutti K."/>
            <person name="Andreopoulos B."/>
            <person name="Lipzen A."/>
            <person name="Chen C."/>
            <person name="Yanf M."/>
            <person name="Daum C."/>
            <person name="Ng V."/>
            <person name="Clum A."/>
            <person name="Steindorff A."/>
            <person name="Ohm R."/>
            <person name="Martin F."/>
            <person name="Silar P."/>
            <person name="Natvig D."/>
            <person name="Lalanne C."/>
            <person name="Gautier V."/>
            <person name="Ament-Velasquez S.L."/>
            <person name="Kruys A."/>
            <person name="Hutchinson M.I."/>
            <person name="Powell A.J."/>
            <person name="Barry K."/>
            <person name="Miller A.N."/>
            <person name="Grigoriev I.V."/>
            <person name="Debuchy R."/>
            <person name="Gladieux P."/>
            <person name="Thoren M.H."/>
            <person name="Johannesson H."/>
        </authorList>
    </citation>
    <scope>NUCLEOTIDE SEQUENCE</scope>
    <source>
        <strain evidence="1">CBS 168.71</strain>
    </source>
</reference>
<organism evidence="1 2">
    <name type="scientific">Chaetomium fimeti</name>
    <dbReference type="NCBI Taxonomy" id="1854472"/>
    <lineage>
        <taxon>Eukaryota</taxon>
        <taxon>Fungi</taxon>
        <taxon>Dikarya</taxon>
        <taxon>Ascomycota</taxon>
        <taxon>Pezizomycotina</taxon>
        <taxon>Sordariomycetes</taxon>
        <taxon>Sordariomycetidae</taxon>
        <taxon>Sordariales</taxon>
        <taxon>Chaetomiaceae</taxon>
        <taxon>Chaetomium</taxon>
    </lineage>
</organism>
<accession>A0AAE0LRZ4</accession>
<sequence>MAYHNDNRDNDEDVDQRLSLDDIPLQPLDSDHIDLPSNAPLEVTHFRVSVYTYKLVGADVCCGIFVETDPSLTNSMGYQFLVRRGTPADTQMVFNHGYRHHPFRPLKTGKSMRLVGWVPQHEFQEEMLAECNRVPPPTPIPGQPLDLLDATRQWAITAVNAMLSSNVMRQPRPSDNQATVFRSPW</sequence>
<dbReference type="GeneID" id="87840668"/>